<feature type="domain" description="PA14" evidence="2">
    <location>
        <begin position="52"/>
        <end position="189"/>
    </location>
</feature>
<dbReference type="Gene3D" id="3.90.182.10">
    <property type="entry name" value="Toxin - Anthrax Protective Antigen,domain 1"/>
    <property type="match status" value="4"/>
</dbReference>
<feature type="domain" description="PA14" evidence="2">
    <location>
        <begin position="196"/>
        <end position="333"/>
    </location>
</feature>
<evidence type="ECO:0000259" key="2">
    <source>
        <dbReference type="PROSITE" id="PS51820"/>
    </source>
</evidence>
<dbReference type="EMBL" id="WHOB01000022">
    <property type="protein sequence ID" value="NOU79148.1"/>
    <property type="molecule type" value="Genomic_DNA"/>
</dbReference>
<dbReference type="InterPro" id="IPR037524">
    <property type="entry name" value="PA14/GLEYA"/>
</dbReference>
<evidence type="ECO:0000313" key="4">
    <source>
        <dbReference type="Proteomes" id="UP000596857"/>
    </source>
</evidence>
<dbReference type="SUPFAM" id="SSF56988">
    <property type="entry name" value="Anthrax protective antigen"/>
    <property type="match status" value="4"/>
</dbReference>
<keyword evidence="4" id="KW-1185">Reference proteome</keyword>
<dbReference type="Pfam" id="PF07691">
    <property type="entry name" value="PA14"/>
    <property type="match status" value="4"/>
</dbReference>
<dbReference type="PANTHER" id="PTHR46769:SF2">
    <property type="entry name" value="FIBROCYSTIN-L ISOFORM 2 PRECURSOR-RELATED"/>
    <property type="match status" value="1"/>
</dbReference>
<dbReference type="PROSITE" id="PS51820">
    <property type="entry name" value="PA14"/>
    <property type="match status" value="4"/>
</dbReference>
<sequence length="668" mass="74738">MMMRRMDSLKLLKRLLISLIVLFITQNIWETFDIQASLYPSIKSHSVAVAAAGSNGLKGEYYDNSNLTGLKLTRTDANVNFNWGLGSPDASIAVDTFSVRWTGTIKSQYSEAYTFYITADDGVRLWINGRLLIDKWVPQASELTSPPITLTAGQSYDIRLEYFENGGGAAAILQWSSTSQAKQVVPQAQFTPPVESARVGLKGEYYDNSDLSGLKLTRTDANVNFNWGLGSPDASIGQDTFSVRWTGAIKPKYSESYTFSIIADDGVRLWVDGRLIIDKWMAQASELTSQPITLIAGQNYDIRLEYFENDGGATSILQWSSASQVKQIVPQSQLQLPAEIQGVGLKGEYYDNLEMNGLKMTRTDSTVNFNWVEGSPDSLIEPDGFSTRWTGTIKPKYSEPYTFYLNADDGVRLWIDGKLILNRWVNQSGQFQSSTVQLVAGNQYDIQIEYFENLGAAAIGLLWESPTQAKEFVPQSQLYPLVEVPGVGLKGEYYDNMDLTDLKLTRTDVNLNFGWGDLSPDAGIGADTFSVRWQGLIRPKSSGTYTFYTDSDDGVRLWVNGQLLIDKWTAQASELTSLPIHLMEGQNYELRIEYFENGGGASFGLSWSSDSQRKEIVPQSQLYLPYKTYMPAEYHYDSNGRLESARLSDGSIIRYEYDANGNLIRVYK</sequence>
<dbReference type="InterPro" id="IPR011658">
    <property type="entry name" value="PA14_dom"/>
</dbReference>
<dbReference type="SMART" id="SM00758">
    <property type="entry name" value="PA14"/>
    <property type="match status" value="4"/>
</dbReference>
<dbReference type="InterPro" id="IPR031325">
    <property type="entry name" value="RHS_repeat"/>
</dbReference>
<dbReference type="InterPro" id="IPR052387">
    <property type="entry name" value="Fibrocystin"/>
</dbReference>
<evidence type="ECO:0000313" key="3">
    <source>
        <dbReference type="EMBL" id="NOU79148.1"/>
    </source>
</evidence>
<accession>A0ABX1YGZ2</accession>
<protein>
    <recommendedName>
        <fullName evidence="2">PA14 domain-containing protein</fullName>
    </recommendedName>
</protein>
<proteinExistence type="predicted"/>
<feature type="domain" description="PA14" evidence="2">
    <location>
        <begin position="484"/>
        <end position="621"/>
    </location>
</feature>
<feature type="domain" description="PA14" evidence="2">
    <location>
        <begin position="340"/>
        <end position="477"/>
    </location>
</feature>
<dbReference type="PANTHER" id="PTHR46769">
    <property type="entry name" value="POLYCYSTIC KIDNEY AND HEPATIC DISEASE 1 (AUTOSOMAL RECESSIVE)-LIKE 1"/>
    <property type="match status" value="1"/>
</dbReference>
<comment type="caution">
    <text evidence="3">The sequence shown here is derived from an EMBL/GenBank/DDBJ whole genome shotgun (WGS) entry which is preliminary data.</text>
</comment>
<dbReference type="NCBIfam" id="TIGR01643">
    <property type="entry name" value="YD_repeat_2x"/>
    <property type="match status" value="1"/>
</dbReference>
<reference evidence="3 4" key="1">
    <citation type="submission" date="2019-10" db="EMBL/GenBank/DDBJ databases">
        <title>Description of Paenibacillus terricola sp. nov.</title>
        <authorList>
            <person name="Carlier A."/>
            <person name="Qi S."/>
        </authorList>
    </citation>
    <scope>NUCLEOTIDE SEQUENCE [LARGE SCALE GENOMIC DNA]</scope>
    <source>
        <strain evidence="3 4">LMG 31459</strain>
    </source>
</reference>
<gene>
    <name evidence="3" type="ORF">GC101_09665</name>
</gene>
<dbReference type="Pfam" id="PF05593">
    <property type="entry name" value="RHS_repeat"/>
    <property type="match status" value="1"/>
</dbReference>
<dbReference type="InterPro" id="IPR006530">
    <property type="entry name" value="YD"/>
</dbReference>
<evidence type="ECO:0000256" key="1">
    <source>
        <dbReference type="ARBA" id="ARBA00022729"/>
    </source>
</evidence>
<keyword evidence="1" id="KW-0732">Signal</keyword>
<name>A0ABX1YGZ2_9BACL</name>
<dbReference type="Proteomes" id="UP000596857">
    <property type="component" value="Unassembled WGS sequence"/>
</dbReference>
<organism evidence="3 4">
    <name type="scientific">Paenibacillus phytohabitans</name>
    <dbReference type="NCBI Taxonomy" id="2654978"/>
    <lineage>
        <taxon>Bacteria</taxon>
        <taxon>Bacillati</taxon>
        <taxon>Bacillota</taxon>
        <taxon>Bacilli</taxon>
        <taxon>Bacillales</taxon>
        <taxon>Paenibacillaceae</taxon>
        <taxon>Paenibacillus</taxon>
    </lineage>
</organism>